<keyword evidence="2" id="KW-1185">Reference proteome</keyword>
<dbReference type="Proteomes" id="UP000482084">
    <property type="component" value="Unassembled WGS sequence"/>
</dbReference>
<sequence length="35" mass="4162">MQTNNNHHDMYHGTASYANDSQYDAYMYAEYGIER</sequence>
<proteinExistence type="predicted"/>
<name>A0A6L4X1L3_9BIFI</name>
<evidence type="ECO:0000313" key="1">
    <source>
        <dbReference type="EMBL" id="KAB8288648.1"/>
    </source>
</evidence>
<dbReference type="AlphaFoldDB" id="A0A6L4X1L3"/>
<organism evidence="1 2">
    <name type="scientific">Bifidobacterium ramosum</name>
    <dbReference type="NCBI Taxonomy" id="1798158"/>
    <lineage>
        <taxon>Bacteria</taxon>
        <taxon>Bacillati</taxon>
        <taxon>Actinomycetota</taxon>
        <taxon>Actinomycetes</taxon>
        <taxon>Bifidobacteriales</taxon>
        <taxon>Bifidobacteriaceae</taxon>
        <taxon>Bifidobacterium</taxon>
    </lineage>
</organism>
<dbReference type="EMBL" id="WBSM01000002">
    <property type="protein sequence ID" value="KAB8288648.1"/>
    <property type="molecule type" value="Genomic_DNA"/>
</dbReference>
<evidence type="ECO:0000313" key="2">
    <source>
        <dbReference type="Proteomes" id="UP000482084"/>
    </source>
</evidence>
<comment type="caution">
    <text evidence="1">The sequence shown here is derived from an EMBL/GenBank/DDBJ whole genome shotgun (WGS) entry which is preliminary data.</text>
</comment>
<gene>
    <name evidence="1" type="ORF">DSM100688_0650</name>
</gene>
<accession>A0A6L4X1L3</accession>
<reference evidence="1 2" key="1">
    <citation type="submission" date="2019-10" db="EMBL/GenBank/DDBJ databases">
        <title>Characterization of the phylogenetic diversity of two novel species belonging to the genus Bifidobacterium: Bifidobacterium cebidarum sp. nov. and Bifidobacterium leontopitheci sp. nov.</title>
        <authorList>
            <person name="Lugli G.A."/>
            <person name="Duranti S."/>
            <person name="Milani C."/>
            <person name="Turroni F."/>
            <person name="Ventura M."/>
        </authorList>
    </citation>
    <scope>NUCLEOTIDE SEQUENCE [LARGE SCALE GENOMIC DNA]</scope>
    <source>
        <strain evidence="1 2">DSM 100688</strain>
    </source>
</reference>
<protein>
    <submittedName>
        <fullName evidence="1">Uncharacterized protein</fullName>
    </submittedName>
</protein>